<dbReference type="EMBL" id="WTXG01000135">
    <property type="protein sequence ID" value="KAI0292053.1"/>
    <property type="molecule type" value="Genomic_DNA"/>
</dbReference>
<reference evidence="1" key="1">
    <citation type="journal article" date="2022" name="New Phytol.">
        <title>Evolutionary transition to the ectomycorrhizal habit in the genomes of a hyperdiverse lineage of mushroom-forming fungi.</title>
        <authorList>
            <person name="Looney B."/>
            <person name="Miyauchi S."/>
            <person name="Morin E."/>
            <person name="Drula E."/>
            <person name="Courty P.E."/>
            <person name="Kohler A."/>
            <person name="Kuo A."/>
            <person name="LaButti K."/>
            <person name="Pangilinan J."/>
            <person name="Lipzen A."/>
            <person name="Riley R."/>
            <person name="Andreopoulos W."/>
            <person name="He G."/>
            <person name="Johnson J."/>
            <person name="Nolan M."/>
            <person name="Tritt A."/>
            <person name="Barry K.W."/>
            <person name="Grigoriev I.V."/>
            <person name="Nagy L.G."/>
            <person name="Hibbett D."/>
            <person name="Henrissat B."/>
            <person name="Matheny P.B."/>
            <person name="Labbe J."/>
            <person name="Martin F.M."/>
        </authorList>
    </citation>
    <scope>NUCLEOTIDE SEQUENCE</scope>
    <source>
        <strain evidence="1">BPL690</strain>
    </source>
</reference>
<evidence type="ECO:0000313" key="2">
    <source>
        <dbReference type="Proteomes" id="UP001203297"/>
    </source>
</evidence>
<evidence type="ECO:0000313" key="1">
    <source>
        <dbReference type="EMBL" id="KAI0292053.1"/>
    </source>
</evidence>
<gene>
    <name evidence="1" type="ORF">B0F90DRAFT_300805</name>
</gene>
<comment type="caution">
    <text evidence="1">The sequence shown here is derived from an EMBL/GenBank/DDBJ whole genome shotgun (WGS) entry which is preliminary data.</text>
</comment>
<organism evidence="1 2">
    <name type="scientific">Multifurca ochricompacta</name>
    <dbReference type="NCBI Taxonomy" id="376703"/>
    <lineage>
        <taxon>Eukaryota</taxon>
        <taxon>Fungi</taxon>
        <taxon>Dikarya</taxon>
        <taxon>Basidiomycota</taxon>
        <taxon>Agaricomycotina</taxon>
        <taxon>Agaricomycetes</taxon>
        <taxon>Russulales</taxon>
        <taxon>Russulaceae</taxon>
        <taxon>Multifurca</taxon>
    </lineage>
</organism>
<proteinExistence type="predicted"/>
<keyword evidence="2" id="KW-1185">Reference proteome</keyword>
<dbReference type="AlphaFoldDB" id="A0AAD4LVG9"/>
<sequence length="267" mass="29557">MLLQYELALFYCGMRDGPRKDPDHKAQLGRLLTHDAAWRQLAWTNVMSLEHLAGAFHPAAISGSTVAFIPFGPGPVSGFKLLIQQFPSALRGTEIRHWELQFQLMSVHDTLMDSSQDLLILLECDPLRSGYTTNYHIYSLTTGRPHPLAANQGNLEVPDGRTISISASGVCGDYIGATAYNPSDKSTHLVLRNWKTGAVKVDAVVLFFDTPPPLLFRMFIITPHHTSLSQHLHWASDRPLASSTDITSSSDFSGRANRNPRIYSCAL</sequence>
<protein>
    <submittedName>
        <fullName evidence="1">Uncharacterized protein</fullName>
    </submittedName>
</protein>
<name>A0AAD4LVG9_9AGAM</name>
<accession>A0AAD4LVG9</accession>
<dbReference type="Proteomes" id="UP001203297">
    <property type="component" value="Unassembled WGS sequence"/>
</dbReference>